<evidence type="ECO:0000259" key="1">
    <source>
        <dbReference type="Pfam" id="PF01037"/>
    </source>
</evidence>
<gene>
    <name evidence="2" type="ORF">NDEV_1343</name>
</gene>
<dbReference type="Gene3D" id="3.30.70.920">
    <property type="match status" value="1"/>
</dbReference>
<dbReference type="Pfam" id="PF01037">
    <property type="entry name" value="AsnC_trans_reg"/>
    <property type="match status" value="1"/>
</dbReference>
<name>A0A128A439_9ARCH</name>
<dbReference type="InterPro" id="IPR011008">
    <property type="entry name" value="Dimeric_a/b-barrel"/>
</dbReference>
<proteinExistence type="predicted"/>
<dbReference type="Proteomes" id="UP000196239">
    <property type="component" value="Chromosome 1"/>
</dbReference>
<dbReference type="KEGG" id="ndv:NDEV_1343"/>
<reference evidence="3" key="1">
    <citation type="submission" date="2015-10" db="EMBL/GenBank/DDBJ databases">
        <authorList>
            <person name="Lehtovirta-Morley L.E."/>
            <person name="Vieille C."/>
        </authorList>
    </citation>
    <scope>NUCLEOTIDE SEQUENCE [LARGE SCALE GENOMIC DNA]</scope>
</reference>
<dbReference type="InterPro" id="IPR019887">
    <property type="entry name" value="Tscrpt_reg_AsnC/Lrp_C"/>
</dbReference>
<dbReference type="AlphaFoldDB" id="A0A128A439"/>
<dbReference type="SUPFAM" id="SSF54909">
    <property type="entry name" value="Dimeric alpha+beta barrel"/>
    <property type="match status" value="1"/>
</dbReference>
<feature type="domain" description="Transcription regulator AsnC/Lrp ligand binding" evidence="1">
    <location>
        <begin position="5"/>
        <end position="73"/>
    </location>
</feature>
<evidence type="ECO:0000313" key="3">
    <source>
        <dbReference type="Proteomes" id="UP000196239"/>
    </source>
</evidence>
<dbReference type="EMBL" id="LN890280">
    <property type="protein sequence ID" value="CUR52108.1"/>
    <property type="molecule type" value="Genomic_DNA"/>
</dbReference>
<keyword evidence="3" id="KW-1185">Reference proteome</keyword>
<accession>A0A128A439</accession>
<organism evidence="2 3">
    <name type="scientific">Nitrosotalea devaniterrae</name>
    <dbReference type="NCBI Taxonomy" id="1078905"/>
    <lineage>
        <taxon>Archaea</taxon>
        <taxon>Nitrososphaerota</taxon>
        <taxon>Nitrososphaeria</taxon>
        <taxon>Nitrosotaleales</taxon>
        <taxon>Nitrosotaleaceae</taxon>
        <taxon>Nitrosotalea</taxon>
    </lineage>
</organism>
<evidence type="ECO:0000313" key="2">
    <source>
        <dbReference type="EMBL" id="CUR52108.1"/>
    </source>
</evidence>
<protein>
    <submittedName>
        <fullName evidence="2">Transcriptional regulator, AsnC family</fullName>
    </submittedName>
</protein>
<sequence length="79" mass="8984">MSAFVMISCEEEYDVSIEGILRDIPEIKEIQHTTGRYDVIVKIESPSTESLREIISLKIRKISKVRSTTTLISSPILVF</sequence>